<name>A0A0R0CB32_9GAMM</name>
<keyword evidence="3" id="KW-1185">Reference proteome</keyword>
<feature type="chain" id="PRO_5006393876" description="Fap system outer membrane protein" evidence="1">
    <location>
        <begin position="22"/>
        <end position="255"/>
    </location>
</feature>
<organism evidence="2 3">
    <name type="scientific">Stenotrophomonas humi</name>
    <dbReference type="NCBI Taxonomy" id="405444"/>
    <lineage>
        <taxon>Bacteria</taxon>
        <taxon>Pseudomonadati</taxon>
        <taxon>Pseudomonadota</taxon>
        <taxon>Gammaproteobacteria</taxon>
        <taxon>Lysobacterales</taxon>
        <taxon>Lysobacteraceae</taxon>
        <taxon>Stenotrophomonas</taxon>
    </lineage>
</organism>
<dbReference type="RefSeq" id="WP_057635576.1">
    <property type="nucleotide sequence ID" value="NZ_LDJI01000029.1"/>
</dbReference>
<dbReference type="Proteomes" id="UP000050864">
    <property type="component" value="Unassembled WGS sequence"/>
</dbReference>
<protein>
    <recommendedName>
        <fullName evidence="4">Fap system outer membrane protein</fullName>
    </recommendedName>
</protein>
<dbReference type="OrthoDB" id="5585636at2"/>
<dbReference type="AlphaFoldDB" id="A0A0R0CB32"/>
<dbReference type="PATRIC" id="fig|405444.3.peg.2181"/>
<comment type="caution">
    <text evidence="2">The sequence shown here is derived from an EMBL/GenBank/DDBJ whole genome shotgun (WGS) entry which is preliminary data.</text>
</comment>
<evidence type="ECO:0008006" key="4">
    <source>
        <dbReference type="Google" id="ProtNLM"/>
    </source>
</evidence>
<accession>A0A0R0CB32</accession>
<proteinExistence type="predicted"/>
<dbReference type="EMBL" id="LDJI01000029">
    <property type="protein sequence ID" value="KRG62659.1"/>
    <property type="molecule type" value="Genomic_DNA"/>
</dbReference>
<feature type="signal peptide" evidence="1">
    <location>
        <begin position="1"/>
        <end position="21"/>
    </location>
</feature>
<evidence type="ECO:0000313" key="2">
    <source>
        <dbReference type="EMBL" id="KRG62659.1"/>
    </source>
</evidence>
<sequence>MNNFKPCLLVLALMLALPVQAGEHAARTGKGLQEIPDAELNLMRGRYTVGGNSVAWFGVTMISTWQAANGQSLQGALTLGMDFSKGSTPKVTFTPSVNITAANAPLPDASGRAIDGSGLQNVSGLSQSVQIAGDGNRASNVLHLNVRNDGVIPGQGSGGGASTATAQAGDASATASFDGNTAQLQLRMEGQGAVQQWMRSGSVGQSIQLMADGQQVGNRLQIDLVRQSLGGNLPLAQNVAQAITLNRGIGGVGGQ</sequence>
<evidence type="ECO:0000256" key="1">
    <source>
        <dbReference type="SAM" id="SignalP"/>
    </source>
</evidence>
<gene>
    <name evidence="2" type="ORF">ABB26_15355</name>
</gene>
<reference evidence="2 3" key="1">
    <citation type="submission" date="2015-05" db="EMBL/GenBank/DDBJ databases">
        <title>Genome sequencing and analysis of members of genus Stenotrophomonas.</title>
        <authorList>
            <person name="Patil P.P."/>
            <person name="Midha S."/>
            <person name="Patil P.B."/>
        </authorList>
    </citation>
    <scope>NUCLEOTIDE SEQUENCE [LARGE SCALE GENOMIC DNA]</scope>
    <source>
        <strain evidence="2 3">DSM 18929</strain>
    </source>
</reference>
<evidence type="ECO:0000313" key="3">
    <source>
        <dbReference type="Proteomes" id="UP000050864"/>
    </source>
</evidence>
<dbReference type="STRING" id="405444.ABB26_15355"/>
<keyword evidence="1" id="KW-0732">Signal</keyword>